<dbReference type="EMBL" id="BAWF01000062">
    <property type="protein sequence ID" value="GAF48895.1"/>
    <property type="molecule type" value="Genomic_DNA"/>
</dbReference>
<dbReference type="PANTHER" id="PTHR48207">
    <property type="entry name" value="SUCCINATE--HYDROXYMETHYLGLUTARATE COA-TRANSFERASE"/>
    <property type="match status" value="1"/>
</dbReference>
<dbReference type="Gene3D" id="3.30.1540.10">
    <property type="entry name" value="formyl-coa transferase, domain 3"/>
    <property type="match status" value="2"/>
</dbReference>
<dbReference type="Gene3D" id="3.40.50.10540">
    <property type="entry name" value="Crotonobetainyl-coa:carnitine coa-transferase, domain 1"/>
    <property type="match status" value="2"/>
</dbReference>
<evidence type="ECO:0000313" key="2">
    <source>
        <dbReference type="EMBL" id="GAF48895.1"/>
    </source>
</evidence>
<dbReference type="InterPro" id="IPR050483">
    <property type="entry name" value="CoA-transferase_III_domain"/>
</dbReference>
<evidence type="ECO:0000256" key="1">
    <source>
        <dbReference type="ARBA" id="ARBA00022679"/>
    </source>
</evidence>
<gene>
    <name evidence="2" type="ORF">RW1_062_00190</name>
</gene>
<name>X0RCX2_RHOWR</name>
<evidence type="ECO:0008006" key="4">
    <source>
        <dbReference type="Google" id="ProtNLM"/>
    </source>
</evidence>
<accession>X0RCX2</accession>
<dbReference type="AlphaFoldDB" id="X0RCX2"/>
<protein>
    <recommendedName>
        <fullName evidence="4">CoA transferase</fullName>
    </recommendedName>
</protein>
<dbReference type="InterPro" id="IPR044855">
    <property type="entry name" value="CoA-Trfase_III_dom3_sf"/>
</dbReference>
<organism evidence="2 3">
    <name type="scientific">Rhodococcus wratislaviensis NBRC 100605</name>
    <dbReference type="NCBI Taxonomy" id="1219028"/>
    <lineage>
        <taxon>Bacteria</taxon>
        <taxon>Bacillati</taxon>
        <taxon>Actinomycetota</taxon>
        <taxon>Actinomycetes</taxon>
        <taxon>Mycobacteriales</taxon>
        <taxon>Nocardiaceae</taxon>
        <taxon>Rhodococcus</taxon>
    </lineage>
</organism>
<keyword evidence="1" id="KW-0808">Transferase</keyword>
<dbReference type="Pfam" id="PF02515">
    <property type="entry name" value="CoA_transf_3"/>
    <property type="match status" value="2"/>
</dbReference>
<comment type="caution">
    <text evidence="2">The sequence shown here is derived from an EMBL/GenBank/DDBJ whole genome shotgun (WGS) entry which is preliminary data.</text>
</comment>
<dbReference type="InterPro" id="IPR023606">
    <property type="entry name" value="CoA-Trfase_III_dom_1_sf"/>
</dbReference>
<dbReference type="SUPFAM" id="SSF89796">
    <property type="entry name" value="CoA-transferase family III (CaiB/BaiF)"/>
    <property type="match status" value="2"/>
</dbReference>
<dbReference type="InterPro" id="IPR003673">
    <property type="entry name" value="CoA-Trfase_fam_III"/>
</dbReference>
<dbReference type="OrthoDB" id="9797653at2"/>
<dbReference type="Proteomes" id="UP000019491">
    <property type="component" value="Unassembled WGS sequence"/>
</dbReference>
<reference evidence="2 3" key="1">
    <citation type="submission" date="2014-02" db="EMBL/GenBank/DDBJ databases">
        <title>Whole genome shotgun sequence of Rhodococcus wratislaviensis NBRC 100605.</title>
        <authorList>
            <person name="Hosoyama A."/>
            <person name="Tsuchikane K."/>
            <person name="Yoshida I."/>
            <person name="Ohji S."/>
            <person name="Ichikawa N."/>
            <person name="Yamazoe A."/>
            <person name="Fujita N."/>
        </authorList>
    </citation>
    <scope>NUCLEOTIDE SEQUENCE [LARGE SCALE GENOMIC DNA]</scope>
    <source>
        <strain evidence="2 3">NBRC 100605</strain>
    </source>
</reference>
<dbReference type="PANTHER" id="PTHR48207:SF3">
    <property type="entry name" value="SUCCINATE--HYDROXYMETHYLGLUTARATE COA-TRANSFERASE"/>
    <property type="match status" value="1"/>
</dbReference>
<proteinExistence type="predicted"/>
<dbReference type="GO" id="GO:0008410">
    <property type="term" value="F:CoA-transferase activity"/>
    <property type="evidence" value="ECO:0007669"/>
    <property type="project" value="TreeGrafter"/>
</dbReference>
<keyword evidence="3" id="KW-1185">Reference proteome</keyword>
<sequence length="816" mass="88159">MIENTPLGEEMLVIDMVGGIAAGYCAKVLSDGGARVIKIEPPEGDPLRHRSASGAPVDPELGGLLFGYMAASAQSVVIDSQSDQDVQSLLDLVASADVIIWSRDAHICRRDELDPARLRAAYPHVTVLTMTPFGLASSWAAKPANHFTLEAMSGGAWARGGQEFPPVMCGGDLRSYTVGALAALAVLLSWHRTVITGQGDLIDLAELDAMQLVFSFYSTTFSDAAGRPWRPKRQRNLPDIHRTKDGYVSIWVTTGQQWLDCCVLFDRQDWADDPSLGSMDVRGQRSSEMRGYIDEWCSSRTTAEIVDFATALRVPAAEVGNGATLSQADHLRERNMVYMSPATGRLQPDVPYVFHDGAVRRKPTAVPRLGEHTETVAAMVASGPESDVPREEGAAGRPMEGVRIADLTAFMAGPIVTQFPAFFGADVIHVESPGRPDGFRAAALRPLSQDKWWESSPFFLAVNTNKRDVAVDLSTDEGKEVMRRLAAECDVLVENYSPRVMGQLGFSYEELSAINPGLIMVRAPGFGLTGPWRDRPAYAPTVDAGGGGAWVTGFPEANPDVNNATFDALGGVHAAIAMLLALEYRRRTGKGMLVECPQVCAALVTSGAEQILEYDANGVTLERVGNRSWVHAPQGIYQVSDVERDEENVPNDDWVAISIDSDERWEALASLLSPNLAADASLSTASGRLDAQDRLDAAISTWLRDQDGEDAVATLQGRGIPASRVVLPQDVGDLQPVAERGFWEPVRHETLDGVRVPGFPARFASEVGPWHRTTAPSLGADNADVLGALLGYSRENLIELEKKGVIGEETAVMSGW</sequence>
<dbReference type="RefSeq" id="WP_052033573.1">
    <property type="nucleotide sequence ID" value="NZ_BAWF01000062.1"/>
</dbReference>
<evidence type="ECO:0000313" key="3">
    <source>
        <dbReference type="Proteomes" id="UP000019491"/>
    </source>
</evidence>